<dbReference type="Proteomes" id="UP000013117">
    <property type="component" value="Unassembled WGS sequence"/>
</dbReference>
<dbReference type="AlphaFoldDB" id="N8ZPG6"/>
<proteinExistence type="predicted"/>
<dbReference type="HOGENOM" id="CLU_3425493_0_0_6"/>
<gene>
    <name evidence="1" type="ORF">F960_00088</name>
</gene>
<keyword evidence="2" id="KW-1185">Reference proteome</keyword>
<name>N8ZPG6_9GAMM</name>
<dbReference type="EMBL" id="APPN01000014">
    <property type="protein sequence ID" value="ENV35644.1"/>
    <property type="molecule type" value="Genomic_DNA"/>
</dbReference>
<feature type="non-terminal residue" evidence="1">
    <location>
        <position position="22"/>
    </location>
</feature>
<sequence>MILCNPEESYEIENSPYISCQG</sequence>
<reference evidence="1 2" key="1">
    <citation type="submission" date="2013-02" db="EMBL/GenBank/DDBJ databases">
        <title>The Genome Sequence of Acinetobacter gerneri CIP 107464.</title>
        <authorList>
            <consortium name="The Broad Institute Genome Sequencing Platform"/>
            <consortium name="The Broad Institute Genome Sequencing Center for Infectious Disease"/>
            <person name="Cerqueira G."/>
            <person name="Feldgarden M."/>
            <person name="Courvalin P."/>
            <person name="Perichon B."/>
            <person name="Grillot-Courvalin C."/>
            <person name="Clermont D."/>
            <person name="Rocha E."/>
            <person name="Yoon E.-J."/>
            <person name="Nemec A."/>
            <person name="Walker B."/>
            <person name="Young S.K."/>
            <person name="Zeng Q."/>
            <person name="Gargeya S."/>
            <person name="Fitzgerald M."/>
            <person name="Haas B."/>
            <person name="Abouelleil A."/>
            <person name="Alvarado L."/>
            <person name="Arachchi H.M."/>
            <person name="Berlin A.M."/>
            <person name="Chapman S.B."/>
            <person name="Dewar J."/>
            <person name="Goldberg J."/>
            <person name="Griggs A."/>
            <person name="Gujja S."/>
            <person name="Hansen M."/>
            <person name="Howarth C."/>
            <person name="Imamovic A."/>
            <person name="Larimer J."/>
            <person name="McCowan C."/>
            <person name="Murphy C."/>
            <person name="Neiman D."/>
            <person name="Pearson M."/>
            <person name="Priest M."/>
            <person name="Roberts A."/>
            <person name="Saif S."/>
            <person name="Shea T."/>
            <person name="Sisk P."/>
            <person name="Sykes S."/>
            <person name="Wortman J."/>
            <person name="Nusbaum C."/>
            <person name="Birren B."/>
        </authorList>
    </citation>
    <scope>NUCLEOTIDE SEQUENCE [LARGE SCALE GENOMIC DNA]</scope>
    <source>
        <strain evidence="1 2">CIP 107464</strain>
    </source>
</reference>
<accession>N8ZPG6</accession>
<protein>
    <submittedName>
        <fullName evidence="1">Uncharacterized protein</fullName>
    </submittedName>
</protein>
<evidence type="ECO:0000313" key="2">
    <source>
        <dbReference type="Proteomes" id="UP000013117"/>
    </source>
</evidence>
<organism evidence="1 2">
    <name type="scientific">Acinetobacter gerneri DSM 14967 = CIP 107464 = MTCC 9824</name>
    <dbReference type="NCBI Taxonomy" id="1120926"/>
    <lineage>
        <taxon>Bacteria</taxon>
        <taxon>Pseudomonadati</taxon>
        <taxon>Pseudomonadota</taxon>
        <taxon>Gammaproteobacteria</taxon>
        <taxon>Moraxellales</taxon>
        <taxon>Moraxellaceae</taxon>
        <taxon>Acinetobacter</taxon>
    </lineage>
</organism>
<comment type="caution">
    <text evidence="1">The sequence shown here is derived from an EMBL/GenBank/DDBJ whole genome shotgun (WGS) entry which is preliminary data.</text>
</comment>
<evidence type="ECO:0000313" key="1">
    <source>
        <dbReference type="EMBL" id="ENV35644.1"/>
    </source>
</evidence>